<proteinExistence type="predicted"/>
<dbReference type="PANTHER" id="PTHR36179">
    <property type="entry name" value="LUD_DOM DOMAIN-CONTAINING PROTEIN"/>
    <property type="match status" value="1"/>
</dbReference>
<dbReference type="EMBL" id="JAIFTL010000215">
    <property type="protein sequence ID" value="KAG9321283.1"/>
    <property type="molecule type" value="Genomic_DNA"/>
</dbReference>
<dbReference type="PANTHER" id="PTHR36179:SF2">
    <property type="entry name" value="LUD DOMAIN-CONTAINING PROTEIN"/>
    <property type="match status" value="1"/>
</dbReference>
<feature type="domain" description="LUD" evidence="2">
    <location>
        <begin position="70"/>
        <end position="255"/>
    </location>
</feature>
<feature type="chain" id="PRO_5040345536" description="LUD domain-containing protein" evidence="1">
    <location>
        <begin position="20"/>
        <end position="261"/>
    </location>
</feature>
<sequence length="261" mass="27943">MPFHTQFLVLKHLSSTAQATTTYAMATPSRPENTHVNHTFAALVKSDAQLAALADHPYSRAASAERVAAAKAGLERAGFKVHVVENRDEAFETVRGLIPAGASVNNAHSTSLEEIGFITYLKGETPWNNVHATILAETDRAKQGELRRTIGSTVDYYLTSLSAVTEDGKLVHADLSGSKVGGVAYGAGNVIVLVGSNKIVKDEAEAYKRTHEFALAAESARARDAYGVPASAVVNYEVIRQANPFNPGRIQVVLLNDVLGF</sequence>
<evidence type="ECO:0000313" key="4">
    <source>
        <dbReference type="Proteomes" id="UP000717515"/>
    </source>
</evidence>
<dbReference type="AlphaFoldDB" id="A0A9P7ZYI8"/>
<dbReference type="Proteomes" id="UP000717515">
    <property type="component" value="Unassembled WGS sequence"/>
</dbReference>
<accession>A0A9P7ZYI8</accession>
<gene>
    <name evidence="3" type="ORF">KVV02_000529</name>
</gene>
<evidence type="ECO:0000313" key="3">
    <source>
        <dbReference type="EMBL" id="KAG9321283.1"/>
    </source>
</evidence>
<evidence type="ECO:0000259" key="2">
    <source>
        <dbReference type="Pfam" id="PF02589"/>
    </source>
</evidence>
<name>A0A9P7ZYI8_MORAP</name>
<dbReference type="InterPro" id="IPR003741">
    <property type="entry name" value="LUD_dom"/>
</dbReference>
<comment type="caution">
    <text evidence="3">The sequence shown here is derived from an EMBL/GenBank/DDBJ whole genome shotgun (WGS) entry which is preliminary data.</text>
</comment>
<dbReference type="Pfam" id="PF02589">
    <property type="entry name" value="LUD_dom"/>
    <property type="match status" value="1"/>
</dbReference>
<protein>
    <recommendedName>
        <fullName evidence="2">LUD domain-containing protein</fullName>
    </recommendedName>
</protein>
<organism evidence="3 4">
    <name type="scientific">Mortierella alpina</name>
    <name type="common">Oleaginous fungus</name>
    <name type="synonym">Mortierella renispora</name>
    <dbReference type="NCBI Taxonomy" id="64518"/>
    <lineage>
        <taxon>Eukaryota</taxon>
        <taxon>Fungi</taxon>
        <taxon>Fungi incertae sedis</taxon>
        <taxon>Mucoromycota</taxon>
        <taxon>Mortierellomycotina</taxon>
        <taxon>Mortierellomycetes</taxon>
        <taxon>Mortierellales</taxon>
        <taxon>Mortierellaceae</taxon>
        <taxon>Mortierella</taxon>
    </lineage>
</organism>
<feature type="signal peptide" evidence="1">
    <location>
        <begin position="1"/>
        <end position="19"/>
    </location>
</feature>
<evidence type="ECO:0000256" key="1">
    <source>
        <dbReference type="SAM" id="SignalP"/>
    </source>
</evidence>
<keyword evidence="1" id="KW-0732">Signal</keyword>
<reference evidence="3" key="1">
    <citation type="submission" date="2021-07" db="EMBL/GenBank/DDBJ databases">
        <title>Draft genome of Mortierella alpina, strain LL118, isolated from an aspen leaf litter sample.</title>
        <authorList>
            <person name="Yang S."/>
            <person name="Vinatzer B.A."/>
        </authorList>
    </citation>
    <scope>NUCLEOTIDE SEQUENCE</scope>
    <source>
        <strain evidence="3">LL118</strain>
    </source>
</reference>